<proteinExistence type="predicted"/>
<comment type="caution">
    <text evidence="1">The sequence shown here is derived from an EMBL/GenBank/DDBJ whole genome shotgun (WGS) entry which is preliminary data.</text>
</comment>
<protein>
    <submittedName>
        <fullName evidence="1">DUF3892 domain-containing protein</fullName>
    </submittedName>
</protein>
<dbReference type="Pfam" id="PF13031">
    <property type="entry name" value="DUF3892"/>
    <property type="match status" value="1"/>
</dbReference>
<evidence type="ECO:0000313" key="1">
    <source>
        <dbReference type="EMBL" id="MBU9696043.1"/>
    </source>
</evidence>
<keyword evidence="2" id="KW-1185">Reference proteome</keyword>
<accession>A0ABS6IX05</accession>
<reference evidence="1 2" key="1">
    <citation type="submission" date="2021-06" db="EMBL/GenBank/DDBJ databases">
        <title>Limosilactobacillus angelus sp. nov., isolated from the human vagina.</title>
        <authorList>
            <person name="Chen Y.-S."/>
        </authorList>
    </citation>
    <scope>NUCLEOTIDE SEQUENCE [LARGE SCALE GENOMIC DNA]</scope>
    <source>
        <strain evidence="1 2">P5L02</strain>
    </source>
</reference>
<dbReference type="RefSeq" id="WP_082603554.1">
    <property type="nucleotide sequence ID" value="NZ_JAHPJJ010000025.1"/>
</dbReference>
<dbReference type="InterPro" id="IPR024997">
    <property type="entry name" value="DUF3892"/>
</dbReference>
<dbReference type="EMBL" id="JAHPJJ010000025">
    <property type="protein sequence ID" value="MBU9696043.1"/>
    <property type="molecule type" value="Genomic_DNA"/>
</dbReference>
<gene>
    <name evidence="1" type="ORF">KSL82_09140</name>
</gene>
<dbReference type="Proteomes" id="UP001196248">
    <property type="component" value="Unassembled WGS sequence"/>
</dbReference>
<name>A0ABS6IX05_9LACO</name>
<sequence>MSSHSYQIVAIKTKYSFSDTPEDIIAVKLSFDYVESVPDVISSIKYGSTYYYTDRFGYKSEVEVVHPTHGDPYIRTKANYTTKDNLLSLPRF</sequence>
<evidence type="ECO:0000313" key="2">
    <source>
        <dbReference type="Proteomes" id="UP001196248"/>
    </source>
</evidence>
<organism evidence="1 2">
    <name type="scientific">Limosilactobacillus portuensis</name>
    <dbReference type="NCBI Taxonomy" id="2742601"/>
    <lineage>
        <taxon>Bacteria</taxon>
        <taxon>Bacillati</taxon>
        <taxon>Bacillota</taxon>
        <taxon>Bacilli</taxon>
        <taxon>Lactobacillales</taxon>
        <taxon>Lactobacillaceae</taxon>
        <taxon>Limosilactobacillus</taxon>
    </lineage>
</organism>